<protein>
    <submittedName>
        <fullName evidence="1">Uncharacterized protein</fullName>
    </submittedName>
</protein>
<reference evidence="1 2" key="1">
    <citation type="submission" date="2021-06" db="EMBL/GenBank/DDBJ databases">
        <authorList>
            <person name="Palmer J.M."/>
        </authorList>
    </citation>
    <scope>NUCLEOTIDE SEQUENCE [LARGE SCALE GENOMIC DNA]</scope>
    <source>
        <strain evidence="1 2">GA_2019</strain>
        <tissue evidence="1">Muscle</tissue>
    </source>
</reference>
<sequence>DFFFCIPVQAREASSIGQHLGGFVESWQKLEPSVECGDDAMTLTVRRKRAIQLLLDQGEARPTPVLGNALQHSP</sequence>
<feature type="non-terminal residue" evidence="1">
    <location>
        <position position="1"/>
    </location>
</feature>
<keyword evidence="2" id="KW-1185">Reference proteome</keyword>
<comment type="caution">
    <text evidence="1">The sequence shown here is derived from an EMBL/GenBank/DDBJ whole genome shotgun (WGS) entry which is preliminary data.</text>
</comment>
<evidence type="ECO:0000313" key="1">
    <source>
        <dbReference type="EMBL" id="MEQ2166665.1"/>
    </source>
</evidence>
<name>A0ABV0N5T2_9TELE</name>
<proteinExistence type="predicted"/>
<evidence type="ECO:0000313" key="2">
    <source>
        <dbReference type="Proteomes" id="UP001476798"/>
    </source>
</evidence>
<accession>A0ABV0N5T2</accession>
<dbReference type="EMBL" id="JAHRIO010024889">
    <property type="protein sequence ID" value="MEQ2166665.1"/>
    <property type="molecule type" value="Genomic_DNA"/>
</dbReference>
<gene>
    <name evidence="1" type="ORF">GOODEAATRI_030613</name>
</gene>
<dbReference type="Proteomes" id="UP001476798">
    <property type="component" value="Unassembled WGS sequence"/>
</dbReference>
<organism evidence="1 2">
    <name type="scientific">Goodea atripinnis</name>
    <dbReference type="NCBI Taxonomy" id="208336"/>
    <lineage>
        <taxon>Eukaryota</taxon>
        <taxon>Metazoa</taxon>
        <taxon>Chordata</taxon>
        <taxon>Craniata</taxon>
        <taxon>Vertebrata</taxon>
        <taxon>Euteleostomi</taxon>
        <taxon>Actinopterygii</taxon>
        <taxon>Neopterygii</taxon>
        <taxon>Teleostei</taxon>
        <taxon>Neoteleostei</taxon>
        <taxon>Acanthomorphata</taxon>
        <taxon>Ovalentaria</taxon>
        <taxon>Atherinomorphae</taxon>
        <taxon>Cyprinodontiformes</taxon>
        <taxon>Goodeidae</taxon>
        <taxon>Goodea</taxon>
    </lineage>
</organism>